<dbReference type="Proteomes" id="UP001432322">
    <property type="component" value="Unassembled WGS sequence"/>
</dbReference>
<proteinExistence type="predicted"/>
<sequence length="146" mass="16126">MLSRSTAMLEKDMDMIFSVIRGIIALIASGTTKMDKNGIAELFTSLDSVIADGFLTTHRRRNILQGLSSYIKPEQKQMGTLTTSKKKDGTVDDPVFFSSFSLKKIIEVLISMPEVCNVLTASKRASTSRSWASMMDGDAMEKAKMM</sequence>
<feature type="non-terminal residue" evidence="1">
    <location>
        <position position="146"/>
    </location>
</feature>
<organism evidence="1 2">
    <name type="scientific">Pristionchus fissidentatus</name>
    <dbReference type="NCBI Taxonomy" id="1538716"/>
    <lineage>
        <taxon>Eukaryota</taxon>
        <taxon>Metazoa</taxon>
        <taxon>Ecdysozoa</taxon>
        <taxon>Nematoda</taxon>
        <taxon>Chromadorea</taxon>
        <taxon>Rhabditida</taxon>
        <taxon>Rhabditina</taxon>
        <taxon>Diplogasteromorpha</taxon>
        <taxon>Diplogasteroidea</taxon>
        <taxon>Neodiplogasteridae</taxon>
        <taxon>Pristionchus</taxon>
    </lineage>
</organism>
<keyword evidence="2" id="KW-1185">Reference proteome</keyword>
<comment type="caution">
    <text evidence="1">The sequence shown here is derived from an EMBL/GenBank/DDBJ whole genome shotgun (WGS) entry which is preliminary data.</text>
</comment>
<gene>
    <name evidence="1" type="ORF">PFISCL1PPCAC_16857</name>
</gene>
<reference evidence="1" key="1">
    <citation type="submission" date="2023-10" db="EMBL/GenBank/DDBJ databases">
        <title>Genome assembly of Pristionchus species.</title>
        <authorList>
            <person name="Yoshida K."/>
            <person name="Sommer R.J."/>
        </authorList>
    </citation>
    <scope>NUCLEOTIDE SEQUENCE</scope>
    <source>
        <strain evidence="1">RS5133</strain>
    </source>
</reference>
<name>A0AAV5W5C8_9BILA</name>
<evidence type="ECO:0000313" key="2">
    <source>
        <dbReference type="Proteomes" id="UP001432322"/>
    </source>
</evidence>
<dbReference type="AlphaFoldDB" id="A0AAV5W5C8"/>
<accession>A0AAV5W5C8</accession>
<dbReference type="EMBL" id="BTSY01000004">
    <property type="protein sequence ID" value="GMT25560.1"/>
    <property type="molecule type" value="Genomic_DNA"/>
</dbReference>
<evidence type="ECO:0000313" key="1">
    <source>
        <dbReference type="EMBL" id="GMT25560.1"/>
    </source>
</evidence>
<protein>
    <submittedName>
        <fullName evidence="1">Uncharacterized protein</fullName>
    </submittedName>
</protein>